<sequence length="194" mass="22184">MSQPIEEIVEITGWTGGIRRGRDWADVEQAVGIRVPDDYKALMAKFPSGCFRGAVNFSNPIDARIDLAEFVREDIHGVLESFSGTWNNKLEGTDYRLFPEPGGLLPWADDTCGGVFFWRTSSENPNHWPVVFWDRGMSEWNEHPGGMVEVVWEVLTRTGEDNILRMDLGYEKPIFRVPSTHLGDGEWLPHKEYR</sequence>
<gene>
    <name evidence="1" type="ORF">ACFSUT_17740</name>
</gene>
<dbReference type="RefSeq" id="WP_344279614.1">
    <property type="nucleotide sequence ID" value="NZ_BAAAHV010000016.1"/>
</dbReference>
<organism evidence="1 2">
    <name type="scientific">Amycolatopsis albidoflavus</name>
    <dbReference type="NCBI Taxonomy" id="102226"/>
    <lineage>
        <taxon>Bacteria</taxon>
        <taxon>Bacillati</taxon>
        <taxon>Actinomycetota</taxon>
        <taxon>Actinomycetes</taxon>
        <taxon>Pseudonocardiales</taxon>
        <taxon>Pseudonocardiaceae</taxon>
        <taxon>Amycolatopsis</taxon>
    </lineage>
</organism>
<reference evidence="2" key="1">
    <citation type="journal article" date="2019" name="Int. J. Syst. Evol. Microbiol.">
        <title>The Global Catalogue of Microorganisms (GCM) 10K type strain sequencing project: providing services to taxonomists for standard genome sequencing and annotation.</title>
        <authorList>
            <consortium name="The Broad Institute Genomics Platform"/>
            <consortium name="The Broad Institute Genome Sequencing Center for Infectious Disease"/>
            <person name="Wu L."/>
            <person name="Ma J."/>
        </authorList>
    </citation>
    <scope>NUCLEOTIDE SEQUENCE [LARGE SCALE GENOMIC DNA]</scope>
    <source>
        <strain evidence="2">CGMCC 4.7638</strain>
    </source>
</reference>
<accession>A0ABW5HYP0</accession>
<dbReference type="InterPro" id="IPR037883">
    <property type="entry name" value="Knr4/Smi1-like_sf"/>
</dbReference>
<name>A0ABW5HYP0_9PSEU</name>
<dbReference type="SUPFAM" id="SSF160631">
    <property type="entry name" value="SMI1/KNR4-like"/>
    <property type="match status" value="1"/>
</dbReference>
<protein>
    <submittedName>
        <fullName evidence="1">SMI1/KNR4 family protein</fullName>
    </submittedName>
</protein>
<dbReference type="EMBL" id="JBHUKQ010000011">
    <property type="protein sequence ID" value="MFD2482134.1"/>
    <property type="molecule type" value="Genomic_DNA"/>
</dbReference>
<evidence type="ECO:0000313" key="2">
    <source>
        <dbReference type="Proteomes" id="UP001597542"/>
    </source>
</evidence>
<dbReference type="Proteomes" id="UP001597542">
    <property type="component" value="Unassembled WGS sequence"/>
</dbReference>
<proteinExistence type="predicted"/>
<evidence type="ECO:0000313" key="1">
    <source>
        <dbReference type="EMBL" id="MFD2482134.1"/>
    </source>
</evidence>
<dbReference type="Pfam" id="PF14568">
    <property type="entry name" value="SUKH_6"/>
    <property type="match status" value="1"/>
</dbReference>
<dbReference type="Gene3D" id="3.40.1580.10">
    <property type="entry name" value="SMI1/KNR4-like"/>
    <property type="match status" value="1"/>
</dbReference>
<comment type="caution">
    <text evidence="1">The sequence shown here is derived from an EMBL/GenBank/DDBJ whole genome shotgun (WGS) entry which is preliminary data.</text>
</comment>
<keyword evidence="2" id="KW-1185">Reference proteome</keyword>